<comment type="caution">
    <text evidence="1">The sequence shown here is derived from an EMBL/GenBank/DDBJ whole genome shotgun (WGS) entry which is preliminary data.</text>
</comment>
<accession>A0ABY0LYL1</accession>
<protein>
    <recommendedName>
        <fullName evidence="3">DUF3592 domain containing protein</fullName>
    </recommendedName>
</protein>
<name>A0ABY0LYL1_9FLAO</name>
<gene>
    <name evidence="1" type="ORF">SAMN02927916_3415</name>
</gene>
<evidence type="ECO:0008006" key="3">
    <source>
        <dbReference type="Google" id="ProtNLM"/>
    </source>
</evidence>
<proteinExistence type="predicted"/>
<dbReference type="RefSeq" id="WP_091134270.1">
    <property type="nucleotide sequence ID" value="NZ_FMVC01000005.1"/>
</dbReference>
<evidence type="ECO:0000313" key="1">
    <source>
        <dbReference type="EMBL" id="SCY79205.1"/>
    </source>
</evidence>
<organism evidence="1 2">
    <name type="scientific">Flavobacterium anhuiense</name>
    <dbReference type="NCBI Taxonomy" id="459526"/>
    <lineage>
        <taxon>Bacteria</taxon>
        <taxon>Pseudomonadati</taxon>
        <taxon>Bacteroidota</taxon>
        <taxon>Flavobacteriia</taxon>
        <taxon>Flavobacteriales</taxon>
        <taxon>Flavobacteriaceae</taxon>
        <taxon>Flavobacterium</taxon>
    </lineage>
</organism>
<dbReference type="Proteomes" id="UP000199307">
    <property type="component" value="Unassembled WGS sequence"/>
</dbReference>
<reference evidence="1 2" key="1">
    <citation type="submission" date="2016-10" db="EMBL/GenBank/DDBJ databases">
        <authorList>
            <person name="Varghese N."/>
            <person name="Submissions S."/>
        </authorList>
    </citation>
    <scope>NUCLEOTIDE SEQUENCE [LARGE SCALE GENOMIC DNA]</scope>
    <source>
        <strain evidence="1 2">CGMCC 1.6859</strain>
    </source>
</reference>
<keyword evidence="2" id="KW-1185">Reference proteome</keyword>
<dbReference type="EMBL" id="FMVC01000005">
    <property type="protein sequence ID" value="SCY79205.1"/>
    <property type="molecule type" value="Genomic_DNA"/>
</dbReference>
<evidence type="ECO:0000313" key="2">
    <source>
        <dbReference type="Proteomes" id="UP000199307"/>
    </source>
</evidence>
<sequence length="109" mass="12642">MKDKLKVFSVIGLIILGIYCIATKLREKELQNIDFINKNYKITKGVVIKKSIQKGNHIRVRYYVGDKEYIGIDGFTSSQKVNEGDTILVKYSFSKPELMISQFNEQFDR</sequence>